<accession>A0ACD0NWZ4</accession>
<evidence type="ECO:0000313" key="2">
    <source>
        <dbReference type="Proteomes" id="UP000245626"/>
    </source>
</evidence>
<protein>
    <submittedName>
        <fullName evidence="1">P-loop containing nucleoside triphosphate hydrolase protein</fullName>
    </submittedName>
</protein>
<name>A0ACD0NWZ4_9BASI</name>
<organism evidence="1 2">
    <name type="scientific">Violaceomyces palustris</name>
    <dbReference type="NCBI Taxonomy" id="1673888"/>
    <lineage>
        <taxon>Eukaryota</taxon>
        <taxon>Fungi</taxon>
        <taxon>Dikarya</taxon>
        <taxon>Basidiomycota</taxon>
        <taxon>Ustilaginomycotina</taxon>
        <taxon>Ustilaginomycetes</taxon>
        <taxon>Violaceomycetales</taxon>
        <taxon>Violaceomycetaceae</taxon>
        <taxon>Violaceomyces</taxon>
    </lineage>
</organism>
<dbReference type="Proteomes" id="UP000245626">
    <property type="component" value="Unassembled WGS sequence"/>
</dbReference>
<dbReference type="EMBL" id="KZ819948">
    <property type="protein sequence ID" value="PWN50286.1"/>
    <property type="molecule type" value="Genomic_DNA"/>
</dbReference>
<sequence>FSAVHGPEDDQEVFFQTSILPLLADLLMGRNLTLFCYGVTGSGKTWTMVGVASEGEGVTPRLSRSKKGQEEDERKAKEFIKVEMECYEIYNEMVFDLLVQGRNGTGLPVRESGDRKVFVAGLTCKDVGDYREFVSLFGKANANRSTGSTNLNACSSRSHMVISLIVTARFEEGGGESVKVCTSRVNLVDLAGSENNKLTGNNKERLTESSAINKSLFVLGQVVQALNAGAPRIPYRDSKMTMIMRDALGGGGGSGPSSSTSSSRSHGVLIANLAPGSKFYNDSVATLNFASRTKTIENRVGSN</sequence>
<proteinExistence type="predicted"/>
<feature type="non-terminal residue" evidence="1">
    <location>
        <position position="1"/>
    </location>
</feature>
<gene>
    <name evidence="1" type="ORF">IE53DRAFT_296976</name>
</gene>
<reference evidence="1 2" key="1">
    <citation type="journal article" date="2018" name="Mol. Biol. Evol.">
        <title>Broad Genomic Sampling Reveals a Smut Pathogenic Ancestry of the Fungal Clade Ustilaginomycotina.</title>
        <authorList>
            <person name="Kijpornyongpan T."/>
            <person name="Mondo S.J."/>
            <person name="Barry K."/>
            <person name="Sandor L."/>
            <person name="Lee J."/>
            <person name="Lipzen A."/>
            <person name="Pangilinan J."/>
            <person name="LaButti K."/>
            <person name="Hainaut M."/>
            <person name="Henrissat B."/>
            <person name="Grigoriev I.V."/>
            <person name="Spatafora J.W."/>
            <person name="Aime M.C."/>
        </authorList>
    </citation>
    <scope>NUCLEOTIDE SEQUENCE [LARGE SCALE GENOMIC DNA]</scope>
    <source>
        <strain evidence="1 2">SA 807</strain>
    </source>
</reference>
<keyword evidence="1" id="KW-0378">Hydrolase</keyword>
<feature type="non-terminal residue" evidence="1">
    <location>
        <position position="303"/>
    </location>
</feature>
<keyword evidence="2" id="KW-1185">Reference proteome</keyword>
<evidence type="ECO:0000313" key="1">
    <source>
        <dbReference type="EMBL" id="PWN50286.1"/>
    </source>
</evidence>